<dbReference type="Pfam" id="PF13855">
    <property type="entry name" value="LRR_8"/>
    <property type="match status" value="3"/>
</dbReference>
<evidence type="ECO:0000256" key="3">
    <source>
        <dbReference type="ARBA" id="ARBA00022475"/>
    </source>
</evidence>
<evidence type="ECO:0000256" key="1">
    <source>
        <dbReference type="ARBA" id="ARBA00004251"/>
    </source>
</evidence>
<dbReference type="PANTHER" id="PTHR48061">
    <property type="entry name" value="LEUCINE-RICH REPEAT RECEPTOR PROTEIN KINASE EMS1-LIKE-RELATED"/>
    <property type="match status" value="1"/>
</dbReference>
<dbReference type="InterPro" id="IPR003591">
    <property type="entry name" value="Leu-rich_rpt_typical-subtyp"/>
</dbReference>
<dbReference type="FunFam" id="3.80.10.10:FF:000213">
    <property type="entry name" value="Tyrosine-sulfated glycopeptide receptor 1"/>
    <property type="match status" value="2"/>
</dbReference>
<sequence>MLLLAIIFFQINVVLASGHCQSDQQEFLLQLKNNLHFHSDVSLKLMKWNQSVDCCTWEGVTCDVRGLVTDLDLSNEWIVDGMDNSSSLFNLQHLRSVNLANNNFSSIFPLAFDKLSNLRDLNLSNAGFKGQIAEVITNLTQLVSLDFSSNSFSGPIPSFSFAKNLTHLNLAYNQLNGSILSTNWSSLSKLEFINLRDNALSGTLPVTLFEIPSLQSLVLSQNQFTGELHETPELASSTLQSLELDGNMLNGSLPVSVFGLQSLQVLILSSNNFSGPLNLNSILNLTNLSTLDLSFNSLSINATISDPASFPLIHTLKLASCKLKRFPNFLEEKSKLSILDLSANQIDGEIPDWVWTKSSLGYLNLSYNFLVNLQGPLQAPSSSLSILDLRGNKFQGQLPKLSSDLAYVDYSSNNFSSMIQFYNSSGTFSFILLSNNNLQGSIPESICDATNLQVLDLSNNSLNGAIPQCLNEMESLNVLDLSRNNLSGNISDKFSSNCSLQTLNLTRNHLEGKVPRSLTNCARLEVLDLGNNKISDTFPCHLKNMSKLKVLVLRYNNFYESINCLDDKSSSPPLQIVDLASNHFKGELPYRWLHTWKAMKFASDELEVLVLEENVRFELDHNHLDPYRPVYGCYAKDRSVLSERAPDSYSAMPSPISYIPSPKGNVRVCSDVYGHEGGSNIFSQGIYYRYAATITIKGSETRLVKILSLLTSIDFSCNKFEGQIPEVLGEFKALYALNLSHNDFTGLIPSFLGKLQYLESLDLSSNNLSGEIPQQLGDLNFLAVLNLSHNQLEGRIPSGSQFQTFSEDSFKDNKGLCGMPLKENCSVVPPSEYKHSYDGTHIDWNFLSVELGFVFGLGIVILPLMLYKRWRVWYYKHTDGLLSKFASRLNQGGRNRGR</sequence>
<comment type="subcellular location">
    <subcellularLocation>
        <location evidence="1">Cell membrane</location>
        <topology evidence="1">Single-pass type I membrane protein</topology>
    </subcellularLocation>
</comment>
<dbReference type="Pfam" id="PF08263">
    <property type="entry name" value="LRRNT_2"/>
    <property type="match status" value="1"/>
</dbReference>
<name>A0AAV5KBQ5_9ROSI</name>
<evidence type="ECO:0000256" key="6">
    <source>
        <dbReference type="ARBA" id="ARBA00022729"/>
    </source>
</evidence>
<keyword evidence="5 12" id="KW-0812">Transmembrane</keyword>
<keyword evidence="10" id="KW-0675">Receptor</keyword>
<evidence type="ECO:0000256" key="2">
    <source>
        <dbReference type="ARBA" id="ARBA00009592"/>
    </source>
</evidence>
<keyword evidence="7" id="KW-0677">Repeat</keyword>
<dbReference type="InterPro" id="IPR001611">
    <property type="entry name" value="Leu-rich_rpt"/>
</dbReference>
<keyword evidence="3" id="KW-1003">Cell membrane</keyword>
<evidence type="ECO:0000256" key="11">
    <source>
        <dbReference type="ARBA" id="ARBA00023180"/>
    </source>
</evidence>
<keyword evidence="4" id="KW-0433">Leucine-rich repeat</keyword>
<dbReference type="EMBL" id="BPVZ01000059">
    <property type="protein sequence ID" value="GKV22022.1"/>
    <property type="molecule type" value="Genomic_DNA"/>
</dbReference>
<feature type="chain" id="PRO_5043506871" description="Leucine-rich repeat-containing N-terminal plant-type domain-containing protein" evidence="13">
    <location>
        <begin position="17"/>
        <end position="898"/>
    </location>
</feature>
<keyword evidence="11" id="KW-0325">Glycoprotein</keyword>
<keyword evidence="8 12" id="KW-1133">Transmembrane helix</keyword>
<dbReference type="PRINTS" id="PR00019">
    <property type="entry name" value="LEURICHRPT"/>
</dbReference>
<dbReference type="AlphaFoldDB" id="A0AAV5KBQ5"/>
<evidence type="ECO:0000313" key="15">
    <source>
        <dbReference type="EMBL" id="GKV22022.1"/>
    </source>
</evidence>
<feature type="domain" description="Leucine-rich repeat-containing N-terminal plant-type" evidence="14">
    <location>
        <begin position="23"/>
        <end position="63"/>
    </location>
</feature>
<dbReference type="GO" id="GO:0005886">
    <property type="term" value="C:plasma membrane"/>
    <property type="evidence" value="ECO:0007669"/>
    <property type="project" value="UniProtKB-SubCell"/>
</dbReference>
<reference evidence="15 16" key="1">
    <citation type="journal article" date="2021" name="Commun. Biol.">
        <title>The genome of Shorea leprosula (Dipterocarpaceae) highlights the ecological relevance of drought in aseasonal tropical rainforests.</title>
        <authorList>
            <person name="Ng K.K.S."/>
            <person name="Kobayashi M.J."/>
            <person name="Fawcett J.A."/>
            <person name="Hatakeyama M."/>
            <person name="Paape T."/>
            <person name="Ng C.H."/>
            <person name="Ang C.C."/>
            <person name="Tnah L.H."/>
            <person name="Lee C.T."/>
            <person name="Nishiyama T."/>
            <person name="Sese J."/>
            <person name="O'Brien M.J."/>
            <person name="Copetti D."/>
            <person name="Mohd Noor M.I."/>
            <person name="Ong R.C."/>
            <person name="Putra M."/>
            <person name="Sireger I.Z."/>
            <person name="Indrioko S."/>
            <person name="Kosugi Y."/>
            <person name="Izuno A."/>
            <person name="Isagi Y."/>
            <person name="Lee S.L."/>
            <person name="Shimizu K.K."/>
        </authorList>
    </citation>
    <scope>NUCLEOTIDE SEQUENCE [LARGE SCALE GENOMIC DNA]</scope>
    <source>
        <strain evidence="15">214</strain>
    </source>
</reference>
<dbReference type="SUPFAM" id="SSF52047">
    <property type="entry name" value="RNI-like"/>
    <property type="match status" value="1"/>
</dbReference>
<dbReference type="InterPro" id="IPR032675">
    <property type="entry name" value="LRR_dom_sf"/>
</dbReference>
<feature type="signal peptide" evidence="13">
    <location>
        <begin position="1"/>
        <end position="16"/>
    </location>
</feature>
<evidence type="ECO:0000256" key="7">
    <source>
        <dbReference type="ARBA" id="ARBA00022737"/>
    </source>
</evidence>
<evidence type="ECO:0000259" key="14">
    <source>
        <dbReference type="Pfam" id="PF08263"/>
    </source>
</evidence>
<evidence type="ECO:0000256" key="12">
    <source>
        <dbReference type="SAM" id="Phobius"/>
    </source>
</evidence>
<accession>A0AAV5KBQ5</accession>
<evidence type="ECO:0000256" key="4">
    <source>
        <dbReference type="ARBA" id="ARBA00022614"/>
    </source>
</evidence>
<protein>
    <recommendedName>
        <fullName evidence="14">Leucine-rich repeat-containing N-terminal plant-type domain-containing protein</fullName>
    </recommendedName>
</protein>
<evidence type="ECO:0000256" key="9">
    <source>
        <dbReference type="ARBA" id="ARBA00023136"/>
    </source>
</evidence>
<dbReference type="SMART" id="SM00369">
    <property type="entry name" value="LRR_TYP"/>
    <property type="match status" value="6"/>
</dbReference>
<dbReference type="InterPro" id="IPR046956">
    <property type="entry name" value="RLP23-like"/>
</dbReference>
<dbReference type="Pfam" id="PF13516">
    <property type="entry name" value="LRR_6"/>
    <property type="match status" value="1"/>
</dbReference>
<comment type="similarity">
    <text evidence="2">Belongs to the RLP family.</text>
</comment>
<gene>
    <name evidence="15" type="ORF">SLEP1_g31926</name>
</gene>
<dbReference type="PANTHER" id="PTHR48061:SF2">
    <property type="entry name" value="RECEPTOR LIKE PROTEIN 30-LIKE"/>
    <property type="match status" value="1"/>
</dbReference>
<dbReference type="Proteomes" id="UP001054252">
    <property type="component" value="Unassembled WGS sequence"/>
</dbReference>
<dbReference type="FunFam" id="3.80.10.10:FF:000041">
    <property type="entry name" value="LRR receptor-like serine/threonine-protein kinase ERECTA"/>
    <property type="match status" value="1"/>
</dbReference>
<dbReference type="Pfam" id="PF00560">
    <property type="entry name" value="LRR_1"/>
    <property type="match status" value="3"/>
</dbReference>
<keyword evidence="9 12" id="KW-0472">Membrane</keyword>
<dbReference type="PROSITE" id="PS51450">
    <property type="entry name" value="LRR"/>
    <property type="match status" value="1"/>
</dbReference>
<organism evidence="15 16">
    <name type="scientific">Rubroshorea leprosula</name>
    <dbReference type="NCBI Taxonomy" id="152421"/>
    <lineage>
        <taxon>Eukaryota</taxon>
        <taxon>Viridiplantae</taxon>
        <taxon>Streptophyta</taxon>
        <taxon>Embryophyta</taxon>
        <taxon>Tracheophyta</taxon>
        <taxon>Spermatophyta</taxon>
        <taxon>Magnoliopsida</taxon>
        <taxon>eudicotyledons</taxon>
        <taxon>Gunneridae</taxon>
        <taxon>Pentapetalae</taxon>
        <taxon>rosids</taxon>
        <taxon>malvids</taxon>
        <taxon>Malvales</taxon>
        <taxon>Dipterocarpaceae</taxon>
        <taxon>Rubroshorea</taxon>
    </lineage>
</organism>
<dbReference type="InterPro" id="IPR013210">
    <property type="entry name" value="LRR_N_plant-typ"/>
</dbReference>
<comment type="caution">
    <text evidence="15">The sequence shown here is derived from an EMBL/GenBank/DDBJ whole genome shotgun (WGS) entry which is preliminary data.</text>
</comment>
<evidence type="ECO:0000256" key="10">
    <source>
        <dbReference type="ARBA" id="ARBA00023170"/>
    </source>
</evidence>
<evidence type="ECO:0000256" key="8">
    <source>
        <dbReference type="ARBA" id="ARBA00022989"/>
    </source>
</evidence>
<keyword evidence="16" id="KW-1185">Reference proteome</keyword>
<evidence type="ECO:0000313" key="16">
    <source>
        <dbReference type="Proteomes" id="UP001054252"/>
    </source>
</evidence>
<proteinExistence type="inferred from homology"/>
<keyword evidence="6 13" id="KW-0732">Signal</keyword>
<feature type="transmembrane region" description="Helical" evidence="12">
    <location>
        <begin position="844"/>
        <end position="867"/>
    </location>
</feature>
<evidence type="ECO:0000256" key="5">
    <source>
        <dbReference type="ARBA" id="ARBA00022692"/>
    </source>
</evidence>
<evidence type="ECO:0000256" key="13">
    <source>
        <dbReference type="SAM" id="SignalP"/>
    </source>
</evidence>
<dbReference type="SUPFAM" id="SSF52058">
    <property type="entry name" value="L domain-like"/>
    <property type="match status" value="1"/>
</dbReference>
<dbReference type="Gene3D" id="3.80.10.10">
    <property type="entry name" value="Ribonuclease Inhibitor"/>
    <property type="match status" value="4"/>
</dbReference>